<gene>
    <name evidence="1" type="ORF">GN244_ATG00497</name>
</gene>
<evidence type="ECO:0000313" key="1">
    <source>
        <dbReference type="EMBL" id="KAF4046973.1"/>
    </source>
</evidence>
<accession>A0A833TC87</accession>
<name>A0A833TC87_PHYIN</name>
<sequence>MCTSEGGVSALVPVGKGVFRCLFTLQNEMVNTLCRFFATCYVAQKELARCKLVPRPRWSSQPAHATSTFL</sequence>
<proteinExistence type="predicted"/>
<dbReference type="EMBL" id="WSZM01000008">
    <property type="protein sequence ID" value="KAF4046973.1"/>
    <property type="molecule type" value="Genomic_DNA"/>
</dbReference>
<organism evidence="1 2">
    <name type="scientific">Phytophthora infestans</name>
    <name type="common">Potato late blight agent</name>
    <name type="synonym">Botrytis infestans</name>
    <dbReference type="NCBI Taxonomy" id="4787"/>
    <lineage>
        <taxon>Eukaryota</taxon>
        <taxon>Sar</taxon>
        <taxon>Stramenopiles</taxon>
        <taxon>Oomycota</taxon>
        <taxon>Peronosporomycetes</taxon>
        <taxon>Peronosporales</taxon>
        <taxon>Peronosporaceae</taxon>
        <taxon>Phytophthora</taxon>
    </lineage>
</organism>
<dbReference type="Proteomes" id="UP000602510">
    <property type="component" value="Unassembled WGS sequence"/>
</dbReference>
<keyword evidence="2" id="KW-1185">Reference proteome</keyword>
<dbReference type="AlphaFoldDB" id="A0A833TC87"/>
<protein>
    <submittedName>
        <fullName evidence="1">Uncharacterized protein</fullName>
    </submittedName>
</protein>
<evidence type="ECO:0000313" key="2">
    <source>
        <dbReference type="Proteomes" id="UP000602510"/>
    </source>
</evidence>
<comment type="caution">
    <text evidence="1">The sequence shown here is derived from an EMBL/GenBank/DDBJ whole genome shotgun (WGS) entry which is preliminary data.</text>
</comment>
<reference evidence="1" key="1">
    <citation type="submission" date="2020-04" db="EMBL/GenBank/DDBJ databases">
        <title>Hybrid Assembly of Korean Phytophthora infestans isolates.</title>
        <authorList>
            <person name="Prokchorchik M."/>
            <person name="Lee Y."/>
            <person name="Seo J."/>
            <person name="Cho J.-H."/>
            <person name="Park Y.-E."/>
            <person name="Jang D.-C."/>
            <person name="Im J.-S."/>
            <person name="Choi J.-G."/>
            <person name="Park H.-J."/>
            <person name="Lee G.-B."/>
            <person name="Lee Y.-G."/>
            <person name="Hong S.-Y."/>
            <person name="Cho K."/>
            <person name="Sohn K.H."/>
        </authorList>
    </citation>
    <scope>NUCLEOTIDE SEQUENCE</scope>
    <source>
        <strain evidence="1">KR_1_A1</strain>
    </source>
</reference>